<gene>
    <name evidence="1" type="ORF">V6N12_010202</name>
</gene>
<dbReference type="InterPro" id="IPR036188">
    <property type="entry name" value="FAD/NAD-bd_sf"/>
</dbReference>
<proteinExistence type="predicted"/>
<keyword evidence="2" id="KW-1185">Reference proteome</keyword>
<comment type="caution">
    <text evidence="1">The sequence shown here is derived from an EMBL/GenBank/DDBJ whole genome shotgun (WGS) entry which is preliminary data.</text>
</comment>
<dbReference type="SUPFAM" id="SSF51905">
    <property type="entry name" value="FAD/NAD(P)-binding domain"/>
    <property type="match status" value="1"/>
</dbReference>
<protein>
    <submittedName>
        <fullName evidence="1">Uncharacterized protein</fullName>
    </submittedName>
</protein>
<dbReference type="Proteomes" id="UP001472677">
    <property type="component" value="Unassembled WGS sequence"/>
</dbReference>
<dbReference type="EMBL" id="JBBPBM010000305">
    <property type="protein sequence ID" value="KAK8497500.1"/>
    <property type="molecule type" value="Genomic_DNA"/>
</dbReference>
<evidence type="ECO:0000313" key="2">
    <source>
        <dbReference type="Proteomes" id="UP001472677"/>
    </source>
</evidence>
<sequence>MAMFTLCLDGRYLLLRHNYLEISKFSKYDADAFPRYENQLYKFGKLMDFLLDSQTPEALHWDSSFTDRLWTRCLKHILALGQKDLMHVEGGMDSISTAISNAAIEVVAYIMTNAQVSQLMIEDSGTVDGVLLADGTKVHSSVVLSNATPHRTFLELVPQDVLPADFLGAIKYTDYNSVRWSNLEVGPQQTTTIHNCSESMDDLGSACLDAWNGLPSKRPIMEMTIPSSLDKTVSPTGKYVVGLFTQYTPYKPSDASWENPTYRESYAKGCFSLIDECAPGFSSSIIAYEVLTPPDLEREFGLTGSKVISEFKAMWRQGFGIGSQSDVHELKWDVLVIGGGHNSLTAMAYLVCDGLCVAVLKRQYSSLKRH</sequence>
<dbReference type="Gene3D" id="3.50.50.60">
    <property type="entry name" value="FAD/NAD(P)-binding domain"/>
    <property type="match status" value="1"/>
</dbReference>
<dbReference type="PANTHER" id="PTHR10668">
    <property type="entry name" value="PHYTOENE DEHYDROGENASE"/>
    <property type="match status" value="1"/>
</dbReference>
<evidence type="ECO:0000313" key="1">
    <source>
        <dbReference type="EMBL" id="KAK8497500.1"/>
    </source>
</evidence>
<name>A0ABR2ATR1_9ROSI</name>
<reference evidence="1 2" key="1">
    <citation type="journal article" date="2024" name="G3 (Bethesda)">
        <title>Genome assembly of Hibiscus sabdariffa L. provides insights into metabolisms of medicinal natural products.</title>
        <authorList>
            <person name="Kim T."/>
        </authorList>
    </citation>
    <scope>NUCLEOTIDE SEQUENCE [LARGE SCALE GENOMIC DNA]</scope>
    <source>
        <strain evidence="1">TK-2024</strain>
        <tissue evidence="1">Old leaves</tissue>
    </source>
</reference>
<organism evidence="1 2">
    <name type="scientific">Hibiscus sabdariffa</name>
    <name type="common">roselle</name>
    <dbReference type="NCBI Taxonomy" id="183260"/>
    <lineage>
        <taxon>Eukaryota</taxon>
        <taxon>Viridiplantae</taxon>
        <taxon>Streptophyta</taxon>
        <taxon>Embryophyta</taxon>
        <taxon>Tracheophyta</taxon>
        <taxon>Spermatophyta</taxon>
        <taxon>Magnoliopsida</taxon>
        <taxon>eudicotyledons</taxon>
        <taxon>Gunneridae</taxon>
        <taxon>Pentapetalae</taxon>
        <taxon>rosids</taxon>
        <taxon>malvids</taxon>
        <taxon>Malvales</taxon>
        <taxon>Malvaceae</taxon>
        <taxon>Malvoideae</taxon>
        <taxon>Hibiscus</taxon>
    </lineage>
</organism>
<accession>A0ABR2ATR1</accession>
<dbReference type="PANTHER" id="PTHR10668:SF104">
    <property type="entry name" value="AMINE OXIDASE DOMAIN-CONTAINING PROTEIN"/>
    <property type="match status" value="1"/>
</dbReference>